<dbReference type="InterPro" id="IPR019999">
    <property type="entry name" value="Anth_synth_I-like"/>
</dbReference>
<evidence type="ECO:0000256" key="2">
    <source>
        <dbReference type="ARBA" id="ARBA00009562"/>
    </source>
</evidence>
<protein>
    <recommendedName>
        <fullName evidence="3">anthranilate synthase</fullName>
        <ecNumber evidence="3">4.1.3.27</ecNumber>
    </recommendedName>
</protein>
<dbReference type="GO" id="GO:0004049">
    <property type="term" value="F:anthranilate synthase activity"/>
    <property type="evidence" value="ECO:0007669"/>
    <property type="project" value="UniProtKB-EC"/>
</dbReference>
<comment type="pathway">
    <text evidence="1">Amino-acid biosynthesis; L-tryptophan biosynthesis; L-tryptophan from chorismate: step 1/5.</text>
</comment>
<dbReference type="Pfam" id="PF00425">
    <property type="entry name" value="Chorismate_bind"/>
    <property type="match status" value="1"/>
</dbReference>
<dbReference type="Pfam" id="PF04715">
    <property type="entry name" value="Anth_synt_I_N"/>
    <property type="match status" value="1"/>
</dbReference>
<keyword evidence="4" id="KW-0822">Tryptophan biosynthesis</keyword>
<keyword evidence="8" id="KW-0456">Lyase</keyword>
<evidence type="ECO:0000259" key="7">
    <source>
        <dbReference type="Pfam" id="PF04715"/>
    </source>
</evidence>
<sequence>MIYKELKLTLNPYQLYLLVNRQYRETFLLESLEGKEKLARFSFIGFSPKKMISAKGKVVQVDGEEFDSPQPIRTLADNIPRIKIDKEGFTGGAVGYFAYDYVRNLEKLPEKTKDDIKFPDFEFGIFDDCIIYDQRNRTVHYLGHGEDRSTEIMALTKEDAFSGPFEAGNPKSNMDEDEFEKAVGIAKERIVDGDIFQVVLSRRYTVPYEGNLLRFYNYLKQTNPSPYMYCLNFGERKIIGSSPENLVRVEGKKIDSYATLAGTMPRGKTAEEDRMFEQKLLNDEKEKAEHLMLVDLTRNDLGKVSSSGSVSVPELMEVHKYHHVQHLSSHVCGELADGKDCFDVFDSIFPAGTLSGAPKVRAMEIIEELEKNRRGAYGGAVGYFSFNRNCDFAITIRTLIAQRQNAYVQAGAGIVYDSVPEKEYQETENKMRSIMQALEVRF</sequence>
<reference evidence="8 9" key="1">
    <citation type="submission" date="2019-08" db="EMBL/GenBank/DDBJ databases">
        <authorList>
            <person name="Vazquez-Campos X."/>
        </authorList>
    </citation>
    <scope>NUCLEOTIDE SEQUENCE [LARGE SCALE GENOMIC DNA]</scope>
    <source>
        <strain evidence="8">LFW-283_2</strain>
    </source>
</reference>
<accession>A0A5E4LV10</accession>
<evidence type="ECO:0000256" key="3">
    <source>
        <dbReference type="ARBA" id="ARBA00012266"/>
    </source>
</evidence>
<dbReference type="EC" id="4.1.3.27" evidence="3"/>
<proteinExistence type="inferred from homology"/>
<dbReference type="GO" id="GO:0000162">
    <property type="term" value="P:L-tryptophan biosynthetic process"/>
    <property type="evidence" value="ECO:0007669"/>
    <property type="project" value="UniProtKB-UniPathway"/>
</dbReference>
<dbReference type="InterPro" id="IPR006805">
    <property type="entry name" value="Anth_synth_I_N"/>
</dbReference>
<dbReference type="PANTHER" id="PTHR11236">
    <property type="entry name" value="AMINOBENZOATE/ANTHRANILATE SYNTHASE"/>
    <property type="match status" value="1"/>
</dbReference>
<comment type="caution">
    <text evidence="8">The sequence shown here is derived from an EMBL/GenBank/DDBJ whole genome shotgun (WGS) entry which is preliminary data.</text>
</comment>
<evidence type="ECO:0000313" key="8">
    <source>
        <dbReference type="EMBL" id="VVC03902.1"/>
    </source>
</evidence>
<dbReference type="EMBL" id="CABMJJ010000009">
    <property type="protein sequence ID" value="VVC03902.1"/>
    <property type="molecule type" value="Genomic_DNA"/>
</dbReference>
<evidence type="ECO:0000256" key="1">
    <source>
        <dbReference type="ARBA" id="ARBA00004873"/>
    </source>
</evidence>
<organism evidence="8 9">
    <name type="scientific">Candidatus Bilamarchaeum dharawalense</name>
    <dbReference type="NCBI Taxonomy" id="2885759"/>
    <lineage>
        <taxon>Archaea</taxon>
        <taxon>Candidatus Micrarchaeota</taxon>
        <taxon>Candidatus Micrarchaeia</taxon>
        <taxon>Candidatus Anstonellales</taxon>
        <taxon>Candidatus Bilamarchaeaceae</taxon>
        <taxon>Candidatus Bilamarchaeum</taxon>
    </lineage>
</organism>
<keyword evidence="4" id="KW-0057">Aromatic amino acid biosynthesis</keyword>
<name>A0A5E4LV10_9ARCH</name>
<dbReference type="Proteomes" id="UP000789941">
    <property type="component" value="Unassembled WGS sequence"/>
</dbReference>
<feature type="domain" description="Chorismate-utilising enzyme C-terminal" evidence="6">
    <location>
        <begin position="176"/>
        <end position="430"/>
    </location>
</feature>
<feature type="domain" description="Anthranilate synthase component I N-terminal" evidence="7">
    <location>
        <begin position="9"/>
        <end position="140"/>
    </location>
</feature>
<evidence type="ECO:0000256" key="4">
    <source>
        <dbReference type="ARBA" id="ARBA00022822"/>
    </source>
</evidence>
<evidence type="ECO:0000256" key="5">
    <source>
        <dbReference type="ARBA" id="ARBA00047683"/>
    </source>
</evidence>
<comment type="similarity">
    <text evidence="2">Belongs to the anthranilate synthase component I family.</text>
</comment>
<dbReference type="UniPathway" id="UPA00035">
    <property type="reaction ID" value="UER00040"/>
</dbReference>
<dbReference type="SUPFAM" id="SSF56322">
    <property type="entry name" value="ADC synthase"/>
    <property type="match status" value="1"/>
</dbReference>
<dbReference type="InterPro" id="IPR015890">
    <property type="entry name" value="Chorismate_C"/>
</dbReference>
<gene>
    <name evidence="8" type="primary">trpE</name>
    <name evidence="8" type="ORF">LFW2832_00603</name>
</gene>
<dbReference type="AlphaFoldDB" id="A0A5E4LV10"/>
<dbReference type="InterPro" id="IPR005801">
    <property type="entry name" value="ADC_synthase"/>
</dbReference>
<dbReference type="Gene3D" id="3.60.120.10">
    <property type="entry name" value="Anthranilate synthase"/>
    <property type="match status" value="1"/>
</dbReference>
<evidence type="ECO:0000313" key="9">
    <source>
        <dbReference type="Proteomes" id="UP000789941"/>
    </source>
</evidence>
<dbReference type="PANTHER" id="PTHR11236:SF9">
    <property type="entry name" value="ANTHRANILATE SYNTHASE COMPONENT 1"/>
    <property type="match status" value="1"/>
</dbReference>
<keyword evidence="4" id="KW-0028">Amino-acid biosynthesis</keyword>
<dbReference type="PRINTS" id="PR00095">
    <property type="entry name" value="ANTSNTHASEI"/>
</dbReference>
<comment type="catalytic activity">
    <reaction evidence="5">
        <text>chorismate + L-glutamine = anthranilate + pyruvate + L-glutamate + H(+)</text>
        <dbReference type="Rhea" id="RHEA:21732"/>
        <dbReference type="ChEBI" id="CHEBI:15361"/>
        <dbReference type="ChEBI" id="CHEBI:15378"/>
        <dbReference type="ChEBI" id="CHEBI:16567"/>
        <dbReference type="ChEBI" id="CHEBI:29748"/>
        <dbReference type="ChEBI" id="CHEBI:29985"/>
        <dbReference type="ChEBI" id="CHEBI:58359"/>
        <dbReference type="EC" id="4.1.3.27"/>
    </reaction>
</comment>
<evidence type="ECO:0000259" key="6">
    <source>
        <dbReference type="Pfam" id="PF00425"/>
    </source>
</evidence>